<dbReference type="Pfam" id="PF01389">
    <property type="entry name" value="OmpA_membrane"/>
    <property type="match status" value="1"/>
</dbReference>
<sequence length="230" mass="23363">MKILLSCSIAGLALLADGVYAGGLEGYGAPSTVSVYGGVSAGMSSHDGACATGTTDCEDGDTGRKAFVGLRAEPNRNPKELWATPAGVMPASSLPSMGVELGYMELGENTAKGTAGRAGIYESALQSELTASYVAGVGYVPVAPRTELLGKVGAAFWKQNGSKTVAEDSELDTTSTNSGVSMLVGAGAQVKLNPNLSLRGEYERVLGTAADTDYEADASLLSVGAVFSTF</sequence>
<dbReference type="EMBL" id="MTEJ01000067">
    <property type="protein sequence ID" value="OQX12385.1"/>
    <property type="molecule type" value="Genomic_DNA"/>
</dbReference>
<protein>
    <recommendedName>
        <fullName evidence="4">Outer membrane protein OmpA-like transmembrane domain-containing protein</fullName>
    </recommendedName>
</protein>
<evidence type="ECO:0000313" key="5">
    <source>
        <dbReference type="EMBL" id="OQX12385.1"/>
    </source>
</evidence>
<organism evidence="5 6">
    <name type="scientific">Thiothrix lacustris</name>
    <dbReference type="NCBI Taxonomy" id="525917"/>
    <lineage>
        <taxon>Bacteria</taxon>
        <taxon>Pseudomonadati</taxon>
        <taxon>Pseudomonadota</taxon>
        <taxon>Gammaproteobacteria</taxon>
        <taxon>Thiotrichales</taxon>
        <taxon>Thiotrichaceae</taxon>
        <taxon>Thiothrix</taxon>
    </lineage>
</organism>
<reference evidence="5 6" key="1">
    <citation type="submission" date="2017-01" db="EMBL/GenBank/DDBJ databases">
        <title>Novel large sulfur bacteria in the metagenomes of groundwater-fed chemosynthetic microbial mats in the Lake Huron basin.</title>
        <authorList>
            <person name="Sharrar A.M."/>
            <person name="Flood B.E."/>
            <person name="Bailey J.V."/>
            <person name="Jones D.S."/>
            <person name="Biddanda B."/>
            <person name="Ruberg S.A."/>
            <person name="Marcus D.N."/>
            <person name="Dick G.J."/>
        </authorList>
    </citation>
    <scope>NUCLEOTIDE SEQUENCE [LARGE SCALE GENOMIC DNA]</scope>
    <source>
        <strain evidence="5">A8</strain>
    </source>
</reference>
<dbReference type="Proteomes" id="UP000192491">
    <property type="component" value="Unassembled WGS sequence"/>
</dbReference>
<feature type="domain" description="Outer membrane protein OmpA-like transmembrane" evidence="4">
    <location>
        <begin position="34"/>
        <end position="227"/>
    </location>
</feature>
<feature type="chain" id="PRO_5012530713" description="Outer membrane protein OmpA-like transmembrane domain-containing protein" evidence="3">
    <location>
        <begin position="22"/>
        <end position="230"/>
    </location>
</feature>
<dbReference type="NCBIfam" id="TIGR01414">
    <property type="entry name" value="autotrans_barl"/>
    <property type="match status" value="1"/>
</dbReference>
<accession>A0A1Y1QRW4</accession>
<dbReference type="InterPro" id="IPR000498">
    <property type="entry name" value="OmpA-like_TM_dom"/>
</dbReference>
<keyword evidence="2" id="KW-0406">Ion transport</keyword>
<dbReference type="GO" id="GO:0009279">
    <property type="term" value="C:cell outer membrane"/>
    <property type="evidence" value="ECO:0007669"/>
    <property type="project" value="InterPro"/>
</dbReference>
<comment type="similarity">
    <text evidence="1">Belongs to the outer membrane OOP (TC 1.B.6) superfamily. OmpA family.</text>
</comment>
<evidence type="ECO:0000259" key="4">
    <source>
        <dbReference type="Pfam" id="PF01389"/>
    </source>
</evidence>
<evidence type="ECO:0000313" key="6">
    <source>
        <dbReference type="Proteomes" id="UP000192491"/>
    </source>
</evidence>
<name>A0A1Y1QRW4_9GAMM</name>
<dbReference type="GO" id="GO:0015288">
    <property type="term" value="F:porin activity"/>
    <property type="evidence" value="ECO:0007669"/>
    <property type="project" value="UniProtKB-KW"/>
</dbReference>
<keyword evidence="3" id="KW-0732">Signal</keyword>
<keyword evidence="2" id="KW-0812">Transmembrane</keyword>
<gene>
    <name evidence="5" type="ORF">BWK73_15140</name>
</gene>
<evidence type="ECO:0000256" key="3">
    <source>
        <dbReference type="SAM" id="SignalP"/>
    </source>
</evidence>
<evidence type="ECO:0000256" key="2">
    <source>
        <dbReference type="ARBA" id="ARBA00023114"/>
    </source>
</evidence>
<dbReference type="AlphaFoldDB" id="A0A1Y1QRW4"/>
<evidence type="ECO:0000256" key="1">
    <source>
        <dbReference type="ARBA" id="ARBA00005710"/>
    </source>
</evidence>
<comment type="caution">
    <text evidence="5">The sequence shown here is derived from an EMBL/GenBank/DDBJ whole genome shotgun (WGS) entry which is preliminary data.</text>
</comment>
<keyword evidence="2" id="KW-0813">Transport</keyword>
<dbReference type="SUPFAM" id="SSF56925">
    <property type="entry name" value="OMPA-like"/>
    <property type="match status" value="1"/>
</dbReference>
<dbReference type="Gene3D" id="2.40.160.20">
    <property type="match status" value="1"/>
</dbReference>
<proteinExistence type="inferred from homology"/>
<keyword evidence="2" id="KW-0626">Porin</keyword>
<dbReference type="InterPro" id="IPR011250">
    <property type="entry name" value="OMP/PagP_B-barrel"/>
</dbReference>
<dbReference type="GO" id="GO:0046930">
    <property type="term" value="C:pore complex"/>
    <property type="evidence" value="ECO:0007669"/>
    <property type="project" value="UniProtKB-KW"/>
</dbReference>
<feature type="signal peptide" evidence="3">
    <location>
        <begin position="1"/>
        <end position="21"/>
    </location>
</feature>
<dbReference type="InterPro" id="IPR006315">
    <property type="entry name" value="OM_autotransptr_brl_dom"/>
</dbReference>